<dbReference type="STRING" id="3659.A0A0A0L1J9"/>
<dbReference type="AlphaFoldDB" id="A0A0A0L1J9"/>
<keyword evidence="6" id="KW-0812">Transmembrane</keyword>
<dbReference type="eggNOG" id="KOG1520">
    <property type="taxonomic scope" value="Eukaryota"/>
</dbReference>
<dbReference type="OrthoDB" id="5307922at2759"/>
<dbReference type="Gene3D" id="2.120.10.30">
    <property type="entry name" value="TolB, C-terminal domain"/>
    <property type="match status" value="1"/>
</dbReference>
<dbReference type="Gramene" id="KGN55618">
    <property type="protein sequence ID" value="KGN55618"/>
    <property type="gene ID" value="Csa_3G002390"/>
</dbReference>
<reference evidence="8 9" key="2">
    <citation type="journal article" date="2009" name="PLoS ONE">
        <title>An integrated genetic and cytogenetic map of the cucumber genome.</title>
        <authorList>
            <person name="Ren Y."/>
            <person name="Zhang Z."/>
            <person name="Liu J."/>
            <person name="Staub J.E."/>
            <person name="Han Y."/>
            <person name="Cheng Z."/>
            <person name="Li X."/>
            <person name="Lu J."/>
            <person name="Miao H."/>
            <person name="Kang H."/>
            <person name="Xie B."/>
            <person name="Gu X."/>
            <person name="Wang X."/>
            <person name="Du Y."/>
            <person name="Jin W."/>
            <person name="Huang S."/>
        </authorList>
    </citation>
    <scope>NUCLEOTIDE SEQUENCE [LARGE SCALE GENOMIC DNA]</scope>
    <source>
        <strain evidence="9">cv. 9930</strain>
    </source>
</reference>
<dbReference type="GO" id="GO:0005773">
    <property type="term" value="C:vacuole"/>
    <property type="evidence" value="ECO:0007669"/>
    <property type="project" value="UniProtKB-SubCell"/>
</dbReference>
<evidence type="ECO:0000256" key="6">
    <source>
        <dbReference type="SAM" id="Phobius"/>
    </source>
</evidence>
<gene>
    <name evidence="8" type="ORF">Csa_3G002390</name>
</gene>
<keyword evidence="6" id="KW-0472">Membrane</keyword>
<feature type="domain" description="Strictosidine synthase conserved region" evidence="7">
    <location>
        <begin position="164"/>
        <end position="250"/>
    </location>
</feature>
<comment type="subcellular location">
    <subcellularLocation>
        <location evidence="1">Vacuole</location>
    </subcellularLocation>
</comment>
<keyword evidence="4" id="KW-0926">Vacuole</keyword>
<keyword evidence="9" id="KW-1185">Reference proteome</keyword>
<dbReference type="PANTHER" id="PTHR10426">
    <property type="entry name" value="STRICTOSIDINE SYNTHASE-RELATED"/>
    <property type="match status" value="1"/>
</dbReference>
<evidence type="ECO:0000256" key="4">
    <source>
        <dbReference type="ARBA" id="ARBA00022554"/>
    </source>
</evidence>
<dbReference type="Proteomes" id="UP000029981">
    <property type="component" value="Chromosome 3"/>
</dbReference>
<evidence type="ECO:0000313" key="8">
    <source>
        <dbReference type="EMBL" id="KGN55618.1"/>
    </source>
</evidence>
<dbReference type="KEGG" id="csv:101222969"/>
<feature type="transmembrane region" description="Helical" evidence="6">
    <location>
        <begin position="15"/>
        <end position="34"/>
    </location>
</feature>
<dbReference type="EMBL" id="CM002924">
    <property type="protein sequence ID" value="KGN55618.1"/>
    <property type="molecule type" value="Genomic_DNA"/>
</dbReference>
<reference evidence="8 9" key="1">
    <citation type="journal article" date="2009" name="Nat. Genet.">
        <title>The genome of the cucumber, Cucumis sativus L.</title>
        <authorList>
            <person name="Huang S."/>
            <person name="Li R."/>
            <person name="Zhang Z."/>
            <person name="Li L."/>
            <person name="Gu X."/>
            <person name="Fan W."/>
            <person name="Lucas W.J."/>
            <person name="Wang X."/>
            <person name="Xie B."/>
            <person name="Ni P."/>
            <person name="Ren Y."/>
            <person name="Zhu H."/>
            <person name="Li J."/>
            <person name="Lin K."/>
            <person name="Jin W."/>
            <person name="Fei Z."/>
            <person name="Li G."/>
            <person name="Staub J."/>
            <person name="Kilian A."/>
            <person name="van der Vossen E.A."/>
            <person name="Wu Y."/>
            <person name="Guo J."/>
            <person name="He J."/>
            <person name="Jia Z."/>
            <person name="Ren Y."/>
            <person name="Tian G."/>
            <person name="Lu Y."/>
            <person name="Ruan J."/>
            <person name="Qian W."/>
            <person name="Wang M."/>
            <person name="Huang Q."/>
            <person name="Li B."/>
            <person name="Xuan Z."/>
            <person name="Cao J."/>
            <person name="Asan"/>
            <person name="Wu Z."/>
            <person name="Zhang J."/>
            <person name="Cai Q."/>
            <person name="Bai Y."/>
            <person name="Zhao B."/>
            <person name="Han Y."/>
            <person name="Li Y."/>
            <person name="Li X."/>
            <person name="Wang S."/>
            <person name="Shi Q."/>
            <person name="Liu S."/>
            <person name="Cho W.K."/>
            <person name="Kim J.Y."/>
            <person name="Xu Y."/>
            <person name="Heller-Uszynska K."/>
            <person name="Miao H."/>
            <person name="Cheng Z."/>
            <person name="Zhang S."/>
            <person name="Wu J."/>
            <person name="Yang Y."/>
            <person name="Kang H."/>
            <person name="Li M."/>
            <person name="Liang H."/>
            <person name="Ren X."/>
            <person name="Shi Z."/>
            <person name="Wen M."/>
            <person name="Jian M."/>
            <person name="Yang H."/>
            <person name="Zhang G."/>
            <person name="Yang Z."/>
            <person name="Chen R."/>
            <person name="Liu S."/>
            <person name="Li J."/>
            <person name="Ma L."/>
            <person name="Liu H."/>
            <person name="Zhou Y."/>
            <person name="Zhao J."/>
            <person name="Fang X."/>
            <person name="Li G."/>
            <person name="Fang L."/>
            <person name="Li Y."/>
            <person name="Liu D."/>
            <person name="Zheng H."/>
            <person name="Zhang Y."/>
            <person name="Qin N."/>
            <person name="Li Z."/>
            <person name="Yang G."/>
            <person name="Yang S."/>
            <person name="Bolund L."/>
            <person name="Kristiansen K."/>
            <person name="Zheng H."/>
            <person name="Li S."/>
            <person name="Zhang X."/>
            <person name="Yang H."/>
            <person name="Wang J."/>
            <person name="Sun R."/>
            <person name="Zhang B."/>
            <person name="Jiang S."/>
            <person name="Wang J."/>
            <person name="Du Y."/>
            <person name="Li S."/>
        </authorList>
    </citation>
    <scope>NUCLEOTIDE SEQUENCE [LARGE SCALE GENOMIC DNA]</scope>
    <source>
        <strain evidence="9">cv. 9930</strain>
    </source>
</reference>
<evidence type="ECO:0000256" key="5">
    <source>
        <dbReference type="ARBA" id="ARBA00023180"/>
    </source>
</evidence>
<dbReference type="SUPFAM" id="SSF63829">
    <property type="entry name" value="Calcium-dependent phosphotriesterase"/>
    <property type="match status" value="1"/>
</dbReference>
<keyword evidence="5" id="KW-0325">Glycoprotein</keyword>
<evidence type="ECO:0000259" key="7">
    <source>
        <dbReference type="Pfam" id="PF03088"/>
    </source>
</evidence>
<keyword evidence="6" id="KW-1133">Transmembrane helix</keyword>
<dbReference type="InterPro" id="IPR018119">
    <property type="entry name" value="Strictosidine_synth_cons-reg"/>
</dbReference>
<organism evidence="8 9">
    <name type="scientific">Cucumis sativus</name>
    <name type="common">Cucumber</name>
    <dbReference type="NCBI Taxonomy" id="3659"/>
    <lineage>
        <taxon>Eukaryota</taxon>
        <taxon>Viridiplantae</taxon>
        <taxon>Streptophyta</taxon>
        <taxon>Embryophyta</taxon>
        <taxon>Tracheophyta</taxon>
        <taxon>Spermatophyta</taxon>
        <taxon>Magnoliopsida</taxon>
        <taxon>eudicotyledons</taxon>
        <taxon>Gunneridae</taxon>
        <taxon>Pentapetalae</taxon>
        <taxon>rosids</taxon>
        <taxon>fabids</taxon>
        <taxon>Cucurbitales</taxon>
        <taxon>Cucurbitaceae</taxon>
        <taxon>Benincaseae</taxon>
        <taxon>Cucumis</taxon>
    </lineage>
</organism>
<dbReference type="Pfam" id="PF03088">
    <property type="entry name" value="Str_synth"/>
    <property type="match status" value="1"/>
</dbReference>
<reference evidence="8 9" key="3">
    <citation type="journal article" date="2010" name="BMC Genomics">
        <title>Transcriptome sequencing and comparative analysis of cucumber flowers with different sex types.</title>
        <authorList>
            <person name="Guo S."/>
            <person name="Zheng Y."/>
            <person name="Joung J.G."/>
            <person name="Liu S."/>
            <person name="Zhang Z."/>
            <person name="Crasta O.R."/>
            <person name="Sobral B.W."/>
            <person name="Xu Y."/>
            <person name="Huang S."/>
            <person name="Fei Z."/>
        </authorList>
    </citation>
    <scope>NUCLEOTIDE SEQUENCE [LARGE SCALE GENOMIC DNA]</scope>
    <source>
        <strain evidence="9">cv. 9930</strain>
    </source>
</reference>
<keyword evidence="3" id="KW-0597">Phosphoprotein</keyword>
<comment type="similarity">
    <text evidence="2">Belongs to the strictosidine synthase family.</text>
</comment>
<protein>
    <recommendedName>
        <fullName evidence="7">Strictosidine synthase conserved region domain-containing protein</fullName>
    </recommendedName>
</protein>
<evidence type="ECO:0000256" key="3">
    <source>
        <dbReference type="ARBA" id="ARBA00022553"/>
    </source>
</evidence>
<evidence type="ECO:0000313" key="9">
    <source>
        <dbReference type="Proteomes" id="UP000029981"/>
    </source>
</evidence>
<reference evidence="8 9" key="4">
    <citation type="journal article" date="2011" name="BMC Genomics">
        <title>RNA-Seq improves annotation of protein-coding genes in the cucumber genome.</title>
        <authorList>
            <person name="Li Z."/>
            <person name="Zhang Z."/>
            <person name="Yan P."/>
            <person name="Huang S."/>
            <person name="Fei Z."/>
            <person name="Lin K."/>
        </authorList>
    </citation>
    <scope>NUCLEOTIDE SEQUENCE [LARGE SCALE GENOMIC DNA]</scope>
    <source>
        <strain evidence="9">cv. 9930</strain>
    </source>
</reference>
<evidence type="ECO:0000256" key="1">
    <source>
        <dbReference type="ARBA" id="ARBA00004116"/>
    </source>
</evidence>
<dbReference type="OMA" id="QWDLLMK"/>
<dbReference type="PANTHER" id="PTHR10426:SF88">
    <property type="entry name" value="ADIPOCYTE PLASMA MEMBRANE-ASSOCIATED PROTEIN HEMOMUCIN-RELATED"/>
    <property type="match status" value="1"/>
</dbReference>
<proteinExistence type="inferred from homology"/>
<evidence type="ECO:0000256" key="2">
    <source>
        <dbReference type="ARBA" id="ARBA00009191"/>
    </source>
</evidence>
<sequence>MPVSNNPPLSRGPPLALALKITVFALLAAAVVVYKLDPFDPAALPAEELSGEPASVAACNGRVLQAADRIGVGELAAAEDFAYDSELGLVYTGDGDGWLKRVRLNDSTVEKWAFTGGRPLGVALGADGDVFIADADKGLLKASKEGVVEVLTEEDDGVKFRLTDGVDVGEDGTVYFTDASSKYAFHSFIFDFFEGRPYGRFLSYNPTTKETKLLVGDLHFGNGVVVAPTQDFVIFCETPLRRCRKYYISGDRKGSVEKFVENLPGTPDNIRYDGDGHYWIGLSTEMTGSSSYWHIALKYPVLRKIMAIMEKYGQRPNLEKNGGVVAVNLEGEQVAWYYDYKWTLVTAGIKIGNHLYSGSLALPGILRLDLDKFPATAAGCPWSKSHDL</sequence>
<name>A0A0A0L1J9_CUCSA</name>
<dbReference type="InterPro" id="IPR011042">
    <property type="entry name" value="6-blade_b-propeller_TolB-like"/>
</dbReference>
<accession>A0A0A0L1J9</accession>
<dbReference type="GO" id="GO:0016787">
    <property type="term" value="F:hydrolase activity"/>
    <property type="evidence" value="ECO:0000318"/>
    <property type="project" value="GO_Central"/>
</dbReference>